<dbReference type="InterPro" id="IPR001680">
    <property type="entry name" value="WD40_rpt"/>
</dbReference>
<dbReference type="EMBL" id="JADGJQ010000019">
    <property type="protein sequence ID" value="KAJ3179902.1"/>
    <property type="molecule type" value="Genomic_DNA"/>
</dbReference>
<feature type="repeat" description="WD" evidence="1">
    <location>
        <begin position="998"/>
        <end position="1030"/>
    </location>
</feature>
<feature type="region of interest" description="Disordered" evidence="3">
    <location>
        <begin position="2080"/>
        <end position="2102"/>
    </location>
</feature>
<reference evidence="4" key="1">
    <citation type="submission" date="2020-05" db="EMBL/GenBank/DDBJ databases">
        <title>Phylogenomic resolution of chytrid fungi.</title>
        <authorList>
            <person name="Stajich J.E."/>
            <person name="Amses K."/>
            <person name="Simmons R."/>
            <person name="Seto K."/>
            <person name="Myers J."/>
            <person name="Bonds A."/>
            <person name="Quandt C.A."/>
            <person name="Barry K."/>
            <person name="Liu P."/>
            <person name="Grigoriev I."/>
            <person name="Longcore J.E."/>
            <person name="James T.Y."/>
        </authorList>
    </citation>
    <scope>NUCLEOTIDE SEQUENCE</scope>
    <source>
        <strain evidence="4">JEL0379</strain>
    </source>
</reference>
<feature type="region of interest" description="Disordered" evidence="3">
    <location>
        <begin position="182"/>
        <end position="211"/>
    </location>
</feature>
<keyword evidence="5" id="KW-1185">Reference proteome</keyword>
<feature type="compositionally biased region" description="Polar residues" evidence="3">
    <location>
        <begin position="1"/>
        <end position="29"/>
    </location>
</feature>
<dbReference type="SMART" id="SM00320">
    <property type="entry name" value="WD40"/>
    <property type="match status" value="4"/>
</dbReference>
<feature type="compositionally biased region" description="Low complexity" evidence="3">
    <location>
        <begin position="51"/>
        <end position="60"/>
    </location>
</feature>
<gene>
    <name evidence="4" type="ORF">HDU87_002470</name>
</gene>
<feature type="repeat" description="WD" evidence="1">
    <location>
        <begin position="672"/>
        <end position="713"/>
    </location>
</feature>
<evidence type="ECO:0000256" key="2">
    <source>
        <dbReference type="SAM" id="Coils"/>
    </source>
</evidence>
<feature type="coiled-coil region" evidence="2">
    <location>
        <begin position="1156"/>
        <end position="1201"/>
    </location>
</feature>
<keyword evidence="1" id="KW-0853">WD repeat</keyword>
<feature type="region of interest" description="Disordered" evidence="3">
    <location>
        <begin position="1"/>
        <end position="113"/>
    </location>
</feature>
<sequence length="2311" mass="252538">MGSSNEDAVSSAETVSNEIPASPMTSASDSEIPPTLTRSAQPSTATPPLPTLLTTAMASSPTTQSRNVSFADDDVAAAGGAVSRPESGLFADEVDLGDASSTEGLDLDDPDGERSRVLSAIQKAQAIEGWAESMAGVFVTPASTSRHRNTPCADGNLDRTGLGGFEPALEGKRLVDKRLAGQRPVSARPKSLMHDAQSNATSRLRPGSAPATVPRLVSKVPMAASGLWKEVPAHPVHNELPLELQDKNYIAMNLLKAREKRAAEAKLAPQMALEASANLAPQAIAQARAIADTIAQVAAQYDPSLRPQSARSGSRGTSRSRPGSSAAAAASAAAAINGSRLLSRAQSASNSNSTSRPKRNAAALWDLVRRAYRTTISTIGAESNNALVKTAQPIPYSMSLRHGFQYKYSLRYRQQQVLWAGCHIKVPIHFADGRVAASEGDDARRDRKADDWSTTAPVSSYTFVTIDRTRTATIWDVAANGAPGPHKPRAVVKCPMEIEQMAFVSKLCVYVGVGCGRGLKFFNSRLELLQICRTQEPVLFVKYNKTAGELVTAGSHDICVWKLDGVKLRRRHHISFRIIATLKHAYTTELPRDEWISEIYVDEYTSRVFCVVGTKILVHDLHYYACLPMLRNISTRHVKTLIQHDLYQYTIIGFADGSIQIRNMAHSIIHEFNSHTQGITALALYPHGHVLVSAALDSTIRMFDLKTFNEVYCLHLRDKPLGLSIMDDQLLYIRVSYGVQVWSLNHVNQSFANTSSKVTTLFRAKSHNVPARLVTRTEDGVIRLLSPASGKPVTTALPLLETDSVTDIAYCAKIDRMYLMLESGEIWVVATNANPCIVVDIWRMAESAREDVDHIEIFDGRFSPTDEVPSGYDRASGFAALLGTTRNGQVLVYGKRGGVGDRSQLHSSEITQILCDQKQQILLTCGADEMIKISMVVPTCNATALLQQKIAISTHMVPKTMAVADGIVCASSDDFAIQMYSFDIETKGWRMLASHNRSDDHTDLVTTICPIRKLRLFVSCSRDGSIRVWDSNNVLIREIQFNEPLRHVCVGSSYGNLLFGFQSRLDLIKYMSYLPPTYAQAAQKLDTTVPKAEPPVPFDDIRTNWKSLQYRAPKKLAMSAHGDQWKLFQDVNLVGTERSQDTATPAGDDKDEADTIDAEEAEYEQLMLRINAMALQRQQFVEAARRKMEAEKADAARQEEIMHEQVRNFNMMNRFRGHSGTLFEGGEIPVDFRPTSPDPVVVADDKTADGGLADSNDESDGGEGDDEYESMSGPNGLVIAAEILARYTKELAKQKKTSGTQEIALNAEAIAADKSVEAVKVRRTKSKRRLHKEPQPIVAAPDADALPTQLSATDYAAFERKQRATRIRMRELKRLEFLGQGAPTPDAAAAEKAELVRPASPITKRHKARETAPRIPAPDGVLPNSFVQHNVSEWKKTHAGFHIEDLALKAKARVIKVEDSVASDDGKRKQRSEDYKAKLKEMLERMPEPEPEVPPEGQEAVADVTEAAGAAQADADVPPEIPKLRVPVRKMKVEALAPLEPVQKGPVTIVLPPTIEKLATYDWCPVDEIFNPPESSPEPLAKTGRRASTRQSATRKSVVAAPTTRTVKLEKTDASALLPVVLNAFRSATSAETRLEVVDYIHWLNEKEPIPDFNNILKIMCKHLVTPVAHEGGTEEAGQEVQLRCTLIESIAKFAPSHLDVVPALLVQTLSAHGQIRSRATQFLKALGVYAPENKFVSEAVRELVAEVSPELGTELRASESSRPSSARPSLSRPSSSSKLRERPTPAAKTKASAGTPPLDVKTAVTNFLKKSLKSYLIRATPSQEIRQHLKGMTIHGFEIKGKKGGAKPEEGASDSERGPKSVLKQKGSRASSASTRPRSGGSAKEKKKVVFDTDLTSTQEAAPHEEGQAAGHDASKVAAPPVAAVGLASAMRVAVPDFEMDMSMLMESITYRPSIPRAEDDSPTVIPSAGARSFQQVLVQSVQQQQEVQRAASAHRSPVTILQNPTTADYVSGLNFFMLDLQHQELKAEQEAVAALQRQQDVAVERAKEEEKKKMKAEAFVRKERERVEKLEARKKQITEAKKDKKGQDLAGASLGEKKGKTIAEMQTKGIGLTHKSTCHPSRETLDYDQSKFPSLGAHIHGRGGGVYADLAMHIGKYNRSMPMERVSLLPFDSGAAGSSSNLYNSRSLRPPFSASRPPTSVPLGSPLTPAQLVPSWQEFSVDDLTAEVLERELIGVVPGAELRYIRSAGIGRRKQQNARLSFDNGGVGEDGPAAPDEERKFRTQRKYFIPALSVALETVAAGQTLGFID</sequence>
<dbReference type="SUPFAM" id="SSF50978">
    <property type="entry name" value="WD40 repeat-like"/>
    <property type="match status" value="1"/>
</dbReference>
<name>A0AAD5TLG5_9FUNG</name>
<dbReference type="Gene3D" id="2.130.10.10">
    <property type="entry name" value="YVTN repeat-like/Quinoprotein amine dehydrogenase"/>
    <property type="match status" value="2"/>
</dbReference>
<evidence type="ECO:0000313" key="5">
    <source>
        <dbReference type="Proteomes" id="UP001212152"/>
    </source>
</evidence>
<dbReference type="PROSITE" id="PS50082">
    <property type="entry name" value="WD_REPEATS_2"/>
    <property type="match status" value="2"/>
</dbReference>
<comment type="caution">
    <text evidence="4">The sequence shown here is derived from an EMBL/GenBank/DDBJ whole genome shotgun (WGS) entry which is preliminary data.</text>
</comment>
<feature type="compositionally biased region" description="Acidic residues" evidence="3">
    <location>
        <begin position="1255"/>
        <end position="1269"/>
    </location>
</feature>
<dbReference type="PANTHER" id="PTHR45532:SF1">
    <property type="entry name" value="WD REPEAT-CONTAINING PROTEIN 97"/>
    <property type="match status" value="1"/>
</dbReference>
<proteinExistence type="predicted"/>
<dbReference type="Pfam" id="PF00400">
    <property type="entry name" value="WD40"/>
    <property type="match status" value="2"/>
</dbReference>
<feature type="region of interest" description="Disordered" evidence="3">
    <location>
        <begin position="1572"/>
        <end position="1599"/>
    </location>
</feature>
<feature type="compositionally biased region" description="Basic and acidic residues" evidence="3">
    <location>
        <begin position="2080"/>
        <end position="2089"/>
    </location>
</feature>
<evidence type="ECO:0000256" key="3">
    <source>
        <dbReference type="SAM" id="MobiDB-lite"/>
    </source>
</evidence>
<dbReference type="PROSITE" id="PS50294">
    <property type="entry name" value="WD_REPEATS_REGION"/>
    <property type="match status" value="2"/>
</dbReference>
<feature type="region of interest" description="Disordered" evidence="3">
    <location>
        <begin position="1242"/>
        <end position="1273"/>
    </location>
</feature>
<feature type="region of interest" description="Disordered" evidence="3">
    <location>
        <begin position="1401"/>
        <end position="1421"/>
    </location>
</feature>
<dbReference type="PANTHER" id="PTHR45532">
    <property type="entry name" value="WD REPEAT-CONTAINING PROTEIN 97"/>
    <property type="match status" value="1"/>
</dbReference>
<protein>
    <recommendedName>
        <fullName evidence="6">WD40 repeat-like protein</fullName>
    </recommendedName>
</protein>
<feature type="compositionally biased region" description="Basic and acidic residues" evidence="3">
    <location>
        <begin position="1838"/>
        <end position="1860"/>
    </location>
</feature>
<evidence type="ECO:0000313" key="4">
    <source>
        <dbReference type="EMBL" id="KAJ3179902.1"/>
    </source>
</evidence>
<organism evidence="4 5">
    <name type="scientific">Geranomyces variabilis</name>
    <dbReference type="NCBI Taxonomy" id="109894"/>
    <lineage>
        <taxon>Eukaryota</taxon>
        <taxon>Fungi</taxon>
        <taxon>Fungi incertae sedis</taxon>
        <taxon>Chytridiomycota</taxon>
        <taxon>Chytridiomycota incertae sedis</taxon>
        <taxon>Chytridiomycetes</taxon>
        <taxon>Spizellomycetales</taxon>
        <taxon>Powellomycetaceae</taxon>
        <taxon>Geranomyces</taxon>
    </lineage>
</organism>
<feature type="compositionally biased region" description="Low complexity" evidence="3">
    <location>
        <begin position="309"/>
        <end position="329"/>
    </location>
</feature>
<dbReference type="Proteomes" id="UP001212152">
    <property type="component" value="Unassembled WGS sequence"/>
</dbReference>
<dbReference type="InterPro" id="IPR036322">
    <property type="entry name" value="WD40_repeat_dom_sf"/>
</dbReference>
<accession>A0AAD5TLG5</accession>
<feature type="region of interest" description="Disordered" evidence="3">
    <location>
        <begin position="1838"/>
        <end position="1891"/>
    </location>
</feature>
<evidence type="ECO:0008006" key="6">
    <source>
        <dbReference type="Google" id="ProtNLM"/>
    </source>
</evidence>
<evidence type="ECO:0000256" key="1">
    <source>
        <dbReference type="PROSITE-ProRule" id="PRU00221"/>
    </source>
</evidence>
<keyword evidence="2" id="KW-0175">Coiled coil</keyword>
<feature type="region of interest" description="Disordered" evidence="3">
    <location>
        <begin position="302"/>
        <end position="329"/>
    </location>
</feature>
<dbReference type="InterPro" id="IPR015943">
    <property type="entry name" value="WD40/YVTN_repeat-like_dom_sf"/>
</dbReference>
<feature type="compositionally biased region" description="Low complexity" evidence="3">
    <location>
        <begin position="1869"/>
        <end position="1883"/>
    </location>
</feature>
<feature type="compositionally biased region" description="Low complexity" evidence="3">
    <location>
        <begin position="1755"/>
        <end position="1778"/>
    </location>
</feature>
<feature type="region of interest" description="Disordered" evidence="3">
    <location>
        <begin position="1753"/>
        <end position="1799"/>
    </location>
</feature>